<dbReference type="InterPro" id="IPR018759">
    <property type="entry name" value="BBP2_2"/>
</dbReference>
<evidence type="ECO:0000256" key="2">
    <source>
        <dbReference type="ARBA" id="ARBA00023136"/>
    </source>
</evidence>
<evidence type="ECO:0000313" key="5">
    <source>
        <dbReference type="Proteomes" id="UP001476282"/>
    </source>
</evidence>
<dbReference type="Proteomes" id="UP001476282">
    <property type="component" value="Unassembled WGS sequence"/>
</dbReference>
<name>A0ABP9UX30_9BACT</name>
<keyword evidence="5" id="KW-1185">Reference proteome</keyword>
<comment type="caution">
    <text evidence="4">The sequence shown here is derived from an EMBL/GenBank/DDBJ whole genome shotgun (WGS) entry which is preliminary data.</text>
</comment>
<dbReference type="Gene3D" id="2.40.170.20">
    <property type="entry name" value="TonB-dependent receptor, beta-barrel domain"/>
    <property type="match status" value="1"/>
</dbReference>
<keyword evidence="3" id="KW-0998">Cell outer membrane</keyword>
<accession>A0ABP9UX30</accession>
<gene>
    <name evidence="4" type="ORF">Hsar01_03138</name>
</gene>
<organism evidence="4 5">
    <name type="scientific">Haloferula sargassicola</name>
    <dbReference type="NCBI Taxonomy" id="490096"/>
    <lineage>
        <taxon>Bacteria</taxon>
        <taxon>Pseudomonadati</taxon>
        <taxon>Verrucomicrobiota</taxon>
        <taxon>Verrucomicrobiia</taxon>
        <taxon>Verrucomicrobiales</taxon>
        <taxon>Verrucomicrobiaceae</taxon>
        <taxon>Haloferula</taxon>
    </lineage>
</organism>
<dbReference type="Pfam" id="PF10082">
    <property type="entry name" value="BBP2_2"/>
    <property type="match status" value="1"/>
</dbReference>
<sequence length="408" mass="45269">MIGLAAPARAQQSLDNLVEYQPAVTEPAAAVDQRVEAAVGEPLYLPPREIEPPPDPTDQGWDIGVQLGAAYNDNIFLSRTSPESDVIVRVTPKIGWVNGREGGEGGYLSIIYRPSGVIYLDHGSENRIDHELVVAASYEGRRTGVAYKGGFRRLGDPQSELGGLNSDRTEYANEIRLIWRPKEKIGVQVAAGQTTQDYDQAVLTDADSSYFEAGLEYAYSPKTRFLVAYRNGRTEIDRAPKQTFQQATVQMIWQPREKWKVNLRAGIESRDYVQGGDTYGVFDGRVEWAARAGTSLFVAGYRREDVSAVFAGQNMEVLGVSAGLRQKLGEHWVATLEGGYESSDYKRVAGTGAANRSDEVIFVRPALEYSVTDDFRVGAFYRYERNSSNNVAFGYDNHQLGVDLEYEF</sequence>
<reference evidence="4 5" key="1">
    <citation type="submission" date="2024-02" db="EMBL/GenBank/DDBJ databases">
        <title>Haloferula sargassicola NBRC 104335.</title>
        <authorList>
            <person name="Ichikawa N."/>
            <person name="Katano-Makiyama Y."/>
            <person name="Hidaka K."/>
        </authorList>
    </citation>
    <scope>NUCLEOTIDE SEQUENCE [LARGE SCALE GENOMIC DNA]</scope>
    <source>
        <strain evidence="4 5">NBRC 104335</strain>
    </source>
</reference>
<protein>
    <recommendedName>
        <fullName evidence="6">Outer membrane beta-barrel protein</fullName>
    </recommendedName>
</protein>
<evidence type="ECO:0000256" key="1">
    <source>
        <dbReference type="ARBA" id="ARBA00004442"/>
    </source>
</evidence>
<evidence type="ECO:0008006" key="6">
    <source>
        <dbReference type="Google" id="ProtNLM"/>
    </source>
</evidence>
<evidence type="ECO:0000313" key="4">
    <source>
        <dbReference type="EMBL" id="GAA5483904.1"/>
    </source>
</evidence>
<proteinExistence type="predicted"/>
<evidence type="ECO:0000256" key="3">
    <source>
        <dbReference type="ARBA" id="ARBA00023237"/>
    </source>
</evidence>
<dbReference type="SUPFAM" id="SSF56935">
    <property type="entry name" value="Porins"/>
    <property type="match status" value="2"/>
</dbReference>
<comment type="subcellular location">
    <subcellularLocation>
        <location evidence="1">Cell outer membrane</location>
    </subcellularLocation>
</comment>
<dbReference type="InterPro" id="IPR036942">
    <property type="entry name" value="Beta-barrel_TonB_sf"/>
</dbReference>
<keyword evidence="2" id="KW-0472">Membrane</keyword>
<dbReference type="EMBL" id="BAABRI010000018">
    <property type="protein sequence ID" value="GAA5483904.1"/>
    <property type="molecule type" value="Genomic_DNA"/>
</dbReference>